<dbReference type="CDD" id="cd07023">
    <property type="entry name" value="S49_Sppa_N_C"/>
    <property type="match status" value="1"/>
</dbReference>
<dbReference type="InterPro" id="IPR002142">
    <property type="entry name" value="Peptidase_S49"/>
</dbReference>
<proteinExistence type="inferred from homology"/>
<accession>A0ABV8UQE9</accession>
<dbReference type="PANTHER" id="PTHR42987">
    <property type="entry name" value="PEPTIDASE S49"/>
    <property type="match status" value="1"/>
</dbReference>
<dbReference type="EMBL" id="JBHSCW010000010">
    <property type="protein sequence ID" value="MFC4352962.1"/>
    <property type="molecule type" value="Genomic_DNA"/>
</dbReference>
<dbReference type="Gene3D" id="6.20.330.10">
    <property type="match status" value="1"/>
</dbReference>
<evidence type="ECO:0000256" key="2">
    <source>
        <dbReference type="ARBA" id="ARBA00022670"/>
    </source>
</evidence>
<reference evidence="7" key="1">
    <citation type="journal article" date="2019" name="Int. J. Syst. Evol. Microbiol.">
        <title>The Global Catalogue of Microorganisms (GCM) 10K type strain sequencing project: providing services to taxonomists for standard genome sequencing and annotation.</title>
        <authorList>
            <consortium name="The Broad Institute Genomics Platform"/>
            <consortium name="The Broad Institute Genome Sequencing Center for Infectious Disease"/>
            <person name="Wu L."/>
            <person name="Ma J."/>
        </authorList>
    </citation>
    <scope>NUCLEOTIDE SEQUENCE [LARGE SCALE GENOMIC DNA]</scope>
    <source>
        <strain evidence="7">CECT 8472</strain>
    </source>
</reference>
<dbReference type="RefSeq" id="WP_382423339.1">
    <property type="nucleotide sequence ID" value="NZ_JBHSCW010000010.1"/>
</dbReference>
<comment type="caution">
    <text evidence="6">The sequence shown here is derived from an EMBL/GenBank/DDBJ whole genome shotgun (WGS) entry which is preliminary data.</text>
</comment>
<organism evidence="6 7">
    <name type="scientific">Fodinicurvata halophila</name>
    <dbReference type="NCBI Taxonomy" id="1419723"/>
    <lineage>
        <taxon>Bacteria</taxon>
        <taxon>Pseudomonadati</taxon>
        <taxon>Pseudomonadota</taxon>
        <taxon>Alphaproteobacteria</taxon>
        <taxon>Rhodospirillales</taxon>
        <taxon>Rhodovibrionaceae</taxon>
        <taxon>Fodinicurvata</taxon>
    </lineage>
</organism>
<comment type="similarity">
    <text evidence="1">Belongs to the peptidase S49 family.</text>
</comment>
<dbReference type="Gene3D" id="3.90.226.10">
    <property type="entry name" value="2-enoyl-CoA Hydratase, Chain A, domain 1"/>
    <property type="match status" value="1"/>
</dbReference>
<evidence type="ECO:0000256" key="1">
    <source>
        <dbReference type="ARBA" id="ARBA00008683"/>
    </source>
</evidence>
<evidence type="ECO:0000256" key="3">
    <source>
        <dbReference type="ARBA" id="ARBA00022801"/>
    </source>
</evidence>
<gene>
    <name evidence="6" type="ORF">ACFOW6_15525</name>
</gene>
<feature type="domain" description="Peptidase S49" evidence="5">
    <location>
        <begin position="90"/>
        <end position="226"/>
    </location>
</feature>
<keyword evidence="7" id="KW-1185">Reference proteome</keyword>
<dbReference type="Proteomes" id="UP001595799">
    <property type="component" value="Unassembled WGS sequence"/>
</dbReference>
<dbReference type="InterPro" id="IPR047272">
    <property type="entry name" value="S49_SppA_C"/>
</dbReference>
<evidence type="ECO:0000256" key="4">
    <source>
        <dbReference type="ARBA" id="ARBA00022825"/>
    </source>
</evidence>
<keyword evidence="3" id="KW-0378">Hydrolase</keyword>
<keyword evidence="2" id="KW-0645">Protease</keyword>
<evidence type="ECO:0000313" key="7">
    <source>
        <dbReference type="Proteomes" id="UP001595799"/>
    </source>
</evidence>
<protein>
    <submittedName>
        <fullName evidence="6">S49 family peptidase</fullName>
    </submittedName>
</protein>
<dbReference type="InterPro" id="IPR029045">
    <property type="entry name" value="ClpP/crotonase-like_dom_sf"/>
</dbReference>
<dbReference type="SUPFAM" id="SSF52096">
    <property type="entry name" value="ClpP/crotonase"/>
    <property type="match status" value="1"/>
</dbReference>
<sequence length="287" mass="31806">MTVLPQRLRNYIPIKSLRHPPPLVGVIRLRGIIGSAGPMRSGMTLESLAPTLEKTFSLKRLEAVALIINSPGGSPVQSALIAQRIRDLSREKKVPVLAFVEDVAASGGYWLACAAEQIYVNESSIVGSIGVVSQGFGFPEMLQKIGVERRVETAGNNKNMLDPFEPRKSEDVEHLRGILDELHESFKDEVRRQRVGRLKASEDELFTGAFWTGKRAVGLGLVDGIAEARGELRRRFGDKVRLRGLQQQDSWLRRRLKSQSAFPDSAELAHGLLDAAESRALWSRYGL</sequence>
<evidence type="ECO:0000259" key="5">
    <source>
        <dbReference type="Pfam" id="PF01343"/>
    </source>
</evidence>
<dbReference type="PANTHER" id="PTHR42987:SF8">
    <property type="entry name" value="PROTEINASE"/>
    <property type="match status" value="1"/>
</dbReference>
<keyword evidence="4" id="KW-0720">Serine protease</keyword>
<name>A0ABV8UQE9_9PROT</name>
<evidence type="ECO:0000313" key="6">
    <source>
        <dbReference type="EMBL" id="MFC4352962.1"/>
    </source>
</evidence>
<dbReference type="Pfam" id="PF01343">
    <property type="entry name" value="Peptidase_S49"/>
    <property type="match status" value="1"/>
</dbReference>